<name>A0A0P9FNG7_9CHLR</name>
<feature type="transmembrane region" description="Helical" evidence="17">
    <location>
        <begin position="60"/>
        <end position="78"/>
    </location>
</feature>
<evidence type="ECO:0000256" key="11">
    <source>
        <dbReference type="ARBA" id="ARBA00023136"/>
    </source>
</evidence>
<keyword evidence="13 17" id="KW-0961">Cell wall biogenesis/degradation</keyword>
<keyword evidence="9 17" id="KW-0573">Peptidoglycan synthesis</keyword>
<dbReference type="EC" id="3.6.1.27" evidence="3 17"/>
<evidence type="ECO:0000256" key="13">
    <source>
        <dbReference type="ARBA" id="ARBA00023316"/>
    </source>
</evidence>
<dbReference type="PANTHER" id="PTHR30622:SF3">
    <property type="entry name" value="UNDECAPRENYL-DIPHOSPHATASE"/>
    <property type="match status" value="1"/>
</dbReference>
<comment type="miscellaneous">
    <text evidence="17">Bacitracin is thought to be involved in the inhibition of peptidoglycan synthesis by sequestering undecaprenyl diphosphate, thereby reducing the pool of lipid carrier available.</text>
</comment>
<dbReference type="GO" id="GO:0046677">
    <property type="term" value="P:response to antibiotic"/>
    <property type="evidence" value="ECO:0007669"/>
    <property type="project" value="UniProtKB-UniRule"/>
</dbReference>
<sequence length="286" mass="30306">MANEQRVRSPASYEEAPVGDWFNVVLLGIVEGLTEFLPISSTAHLLIVAKMLGFRNDAGGTFEIFIQSGAILAVLGFYARDLLAQARTLPHDAMTRRFWTGALVAFLPAALVGMVMRTWIKAVLFGSPMVIAGALIVGGVILIIIELLPRRLATTSNLTHVSLRQAFGIGVAQVFALVPGISRSGASIVGGLLAGLDRATATRFSFYLAIPTLGAATLLDLVSSLDQLVPGDLGRLVLGALVSLVVAWMSIGWLLRYVAHNGFVAFGVYRIVVGAVVLALVALGRL</sequence>
<feature type="transmembrane region" description="Helical" evidence="17">
    <location>
        <begin position="262"/>
        <end position="283"/>
    </location>
</feature>
<evidence type="ECO:0000256" key="9">
    <source>
        <dbReference type="ARBA" id="ARBA00022984"/>
    </source>
</evidence>
<evidence type="ECO:0000256" key="7">
    <source>
        <dbReference type="ARBA" id="ARBA00022801"/>
    </source>
</evidence>
<keyword evidence="11 17" id="KW-0472">Membrane</keyword>
<dbReference type="Proteomes" id="UP000050509">
    <property type="component" value="Unassembled WGS sequence"/>
</dbReference>
<protein>
    <recommendedName>
        <fullName evidence="4 17">Undecaprenyl-diphosphatase</fullName>
        <ecNumber evidence="3 17">3.6.1.27</ecNumber>
    </recommendedName>
    <alternativeName>
        <fullName evidence="15 17">Bacitracin resistance protein</fullName>
    </alternativeName>
    <alternativeName>
        <fullName evidence="14 17">Undecaprenyl pyrophosphate phosphatase</fullName>
    </alternativeName>
</protein>
<proteinExistence type="inferred from homology"/>
<dbReference type="InterPro" id="IPR003824">
    <property type="entry name" value="UppP"/>
</dbReference>
<feature type="transmembrane region" description="Helical" evidence="17">
    <location>
        <begin position="21"/>
        <end position="48"/>
    </location>
</feature>
<evidence type="ECO:0000313" key="18">
    <source>
        <dbReference type="EMBL" id="KPV54819.1"/>
    </source>
</evidence>
<evidence type="ECO:0000256" key="12">
    <source>
        <dbReference type="ARBA" id="ARBA00023251"/>
    </source>
</evidence>
<keyword evidence="7 17" id="KW-0378">Hydrolase</keyword>
<dbReference type="PANTHER" id="PTHR30622">
    <property type="entry name" value="UNDECAPRENYL-DIPHOSPHATASE"/>
    <property type="match status" value="1"/>
</dbReference>
<comment type="function">
    <text evidence="17">Catalyzes the dephosphorylation of undecaprenyl diphosphate (UPP). Confers resistance to bacitracin.</text>
</comment>
<evidence type="ECO:0000256" key="6">
    <source>
        <dbReference type="ARBA" id="ARBA00022692"/>
    </source>
</evidence>
<keyword evidence="19" id="KW-1185">Reference proteome</keyword>
<feature type="transmembrane region" description="Helical" evidence="17">
    <location>
        <begin position="98"/>
        <end position="116"/>
    </location>
</feature>
<keyword evidence="8 17" id="KW-0133">Cell shape</keyword>
<evidence type="ECO:0000256" key="15">
    <source>
        <dbReference type="ARBA" id="ARBA00032932"/>
    </source>
</evidence>
<evidence type="ECO:0000313" key="19">
    <source>
        <dbReference type="Proteomes" id="UP000050509"/>
    </source>
</evidence>
<evidence type="ECO:0000256" key="4">
    <source>
        <dbReference type="ARBA" id="ARBA00021581"/>
    </source>
</evidence>
<dbReference type="Pfam" id="PF02673">
    <property type="entry name" value="BacA"/>
    <property type="match status" value="1"/>
</dbReference>
<keyword evidence="5 17" id="KW-1003">Cell membrane</keyword>
<accession>A0A0P9FNG7</accession>
<comment type="catalytic activity">
    <reaction evidence="16 17">
        <text>di-trans,octa-cis-undecaprenyl diphosphate + H2O = di-trans,octa-cis-undecaprenyl phosphate + phosphate + H(+)</text>
        <dbReference type="Rhea" id="RHEA:28094"/>
        <dbReference type="ChEBI" id="CHEBI:15377"/>
        <dbReference type="ChEBI" id="CHEBI:15378"/>
        <dbReference type="ChEBI" id="CHEBI:43474"/>
        <dbReference type="ChEBI" id="CHEBI:58405"/>
        <dbReference type="ChEBI" id="CHEBI:60392"/>
        <dbReference type="EC" id="3.6.1.27"/>
    </reaction>
</comment>
<keyword evidence="12 17" id="KW-0046">Antibiotic resistance</keyword>
<evidence type="ECO:0000256" key="16">
    <source>
        <dbReference type="ARBA" id="ARBA00047594"/>
    </source>
</evidence>
<organism evidence="18 19">
    <name type="scientific">Kouleothrix aurantiaca</name>
    <dbReference type="NCBI Taxonomy" id="186479"/>
    <lineage>
        <taxon>Bacteria</taxon>
        <taxon>Bacillati</taxon>
        <taxon>Chloroflexota</taxon>
        <taxon>Chloroflexia</taxon>
        <taxon>Chloroflexales</taxon>
        <taxon>Roseiflexineae</taxon>
        <taxon>Roseiflexaceae</taxon>
        <taxon>Kouleothrix</taxon>
    </lineage>
</organism>
<feature type="transmembrane region" description="Helical" evidence="17">
    <location>
        <begin position="236"/>
        <end position="255"/>
    </location>
</feature>
<evidence type="ECO:0000256" key="5">
    <source>
        <dbReference type="ARBA" id="ARBA00022475"/>
    </source>
</evidence>
<dbReference type="AlphaFoldDB" id="A0A0P9FNG7"/>
<feature type="transmembrane region" description="Helical" evidence="17">
    <location>
        <begin position="123"/>
        <end position="145"/>
    </location>
</feature>
<evidence type="ECO:0000256" key="3">
    <source>
        <dbReference type="ARBA" id="ARBA00012374"/>
    </source>
</evidence>
<evidence type="ECO:0000256" key="2">
    <source>
        <dbReference type="ARBA" id="ARBA00010621"/>
    </source>
</evidence>
<dbReference type="NCBIfam" id="NF001389">
    <property type="entry name" value="PRK00281.1-2"/>
    <property type="match status" value="1"/>
</dbReference>
<comment type="subcellular location">
    <subcellularLocation>
        <location evidence="1 17">Cell membrane</location>
        <topology evidence="1 17">Multi-pass membrane protein</topology>
    </subcellularLocation>
</comment>
<evidence type="ECO:0000256" key="8">
    <source>
        <dbReference type="ARBA" id="ARBA00022960"/>
    </source>
</evidence>
<reference evidence="18 19" key="1">
    <citation type="submission" date="2015-09" db="EMBL/GenBank/DDBJ databases">
        <title>Draft genome sequence of Kouleothrix aurantiaca JCM 19913.</title>
        <authorList>
            <person name="Hemp J."/>
        </authorList>
    </citation>
    <scope>NUCLEOTIDE SEQUENCE [LARGE SCALE GENOMIC DNA]</scope>
    <source>
        <strain evidence="18 19">COM-B</strain>
    </source>
</reference>
<evidence type="ECO:0000256" key="10">
    <source>
        <dbReference type="ARBA" id="ARBA00022989"/>
    </source>
</evidence>
<keyword evidence="6 17" id="KW-0812">Transmembrane</keyword>
<dbReference type="HAMAP" id="MF_01006">
    <property type="entry name" value="Undec_diphosphatase"/>
    <property type="match status" value="1"/>
</dbReference>
<comment type="caution">
    <text evidence="18">The sequence shown here is derived from an EMBL/GenBank/DDBJ whole genome shotgun (WGS) entry which is preliminary data.</text>
</comment>
<dbReference type="GO" id="GO:0005886">
    <property type="term" value="C:plasma membrane"/>
    <property type="evidence" value="ECO:0007669"/>
    <property type="project" value="UniProtKB-SubCell"/>
</dbReference>
<dbReference type="GO" id="GO:0050380">
    <property type="term" value="F:undecaprenyl-diphosphatase activity"/>
    <property type="evidence" value="ECO:0007669"/>
    <property type="project" value="UniProtKB-UniRule"/>
</dbReference>
<keyword evidence="10 17" id="KW-1133">Transmembrane helix</keyword>
<dbReference type="GO" id="GO:0071555">
    <property type="term" value="P:cell wall organization"/>
    <property type="evidence" value="ECO:0007669"/>
    <property type="project" value="UniProtKB-KW"/>
</dbReference>
<evidence type="ECO:0000256" key="17">
    <source>
        <dbReference type="HAMAP-Rule" id="MF_01006"/>
    </source>
</evidence>
<dbReference type="PATRIC" id="fig|186479.3.peg.1669"/>
<feature type="transmembrane region" description="Helical" evidence="17">
    <location>
        <begin position="206"/>
        <end position="224"/>
    </location>
</feature>
<comment type="similarity">
    <text evidence="2 17">Belongs to the UppP family.</text>
</comment>
<evidence type="ECO:0000256" key="14">
    <source>
        <dbReference type="ARBA" id="ARBA00032707"/>
    </source>
</evidence>
<dbReference type="GO" id="GO:0008360">
    <property type="term" value="P:regulation of cell shape"/>
    <property type="evidence" value="ECO:0007669"/>
    <property type="project" value="UniProtKB-KW"/>
</dbReference>
<dbReference type="GO" id="GO:0009252">
    <property type="term" value="P:peptidoglycan biosynthetic process"/>
    <property type="evidence" value="ECO:0007669"/>
    <property type="project" value="UniProtKB-KW"/>
</dbReference>
<evidence type="ECO:0000256" key="1">
    <source>
        <dbReference type="ARBA" id="ARBA00004651"/>
    </source>
</evidence>
<dbReference type="NCBIfam" id="TIGR00753">
    <property type="entry name" value="undec_PP_bacA"/>
    <property type="match status" value="1"/>
</dbReference>
<gene>
    <name evidence="17" type="primary">uppP</name>
    <name evidence="18" type="ORF">SE17_01440</name>
</gene>
<dbReference type="EMBL" id="LJCR01000014">
    <property type="protein sequence ID" value="KPV54819.1"/>
    <property type="molecule type" value="Genomic_DNA"/>
</dbReference>